<dbReference type="SUPFAM" id="SSF55781">
    <property type="entry name" value="GAF domain-like"/>
    <property type="match status" value="1"/>
</dbReference>
<evidence type="ECO:0000313" key="3">
    <source>
        <dbReference type="Proteomes" id="UP000287188"/>
    </source>
</evidence>
<reference evidence="3" key="1">
    <citation type="submission" date="2018-12" db="EMBL/GenBank/DDBJ databases">
        <title>Tengunoibacter tsumagoiensis gen. nov., sp. nov., Dictyobacter kobayashii sp. nov., D. alpinus sp. nov., and D. joshuensis sp. nov. and description of Dictyobacteraceae fam. nov. within the order Ktedonobacterales isolated from Tengu-no-mugimeshi.</title>
        <authorList>
            <person name="Wang C.M."/>
            <person name="Zheng Y."/>
            <person name="Sakai Y."/>
            <person name="Toyoda A."/>
            <person name="Minakuchi Y."/>
            <person name="Abe K."/>
            <person name="Yokota A."/>
            <person name="Yabe S."/>
        </authorList>
    </citation>
    <scope>NUCLEOTIDE SEQUENCE [LARGE SCALE GENOMIC DNA]</scope>
    <source>
        <strain evidence="3">Uno11</strain>
    </source>
</reference>
<gene>
    <name evidence="2" type="ORF">KDK_75360</name>
</gene>
<name>A0A402AXB0_9CHLR</name>
<comment type="caution">
    <text evidence="2">The sequence shown here is derived from an EMBL/GenBank/DDBJ whole genome shotgun (WGS) entry which is preliminary data.</text>
</comment>
<dbReference type="RefSeq" id="WP_126557107.1">
    <property type="nucleotide sequence ID" value="NZ_BIFS01000002.1"/>
</dbReference>
<dbReference type="Pfam" id="PF01590">
    <property type="entry name" value="GAF"/>
    <property type="match status" value="1"/>
</dbReference>
<accession>A0A402AXB0</accession>
<dbReference type="InterPro" id="IPR029016">
    <property type="entry name" value="GAF-like_dom_sf"/>
</dbReference>
<organism evidence="2 3">
    <name type="scientific">Dictyobacter kobayashii</name>
    <dbReference type="NCBI Taxonomy" id="2014872"/>
    <lineage>
        <taxon>Bacteria</taxon>
        <taxon>Bacillati</taxon>
        <taxon>Chloroflexota</taxon>
        <taxon>Ktedonobacteria</taxon>
        <taxon>Ktedonobacterales</taxon>
        <taxon>Dictyobacteraceae</taxon>
        <taxon>Dictyobacter</taxon>
    </lineage>
</organism>
<dbReference type="EMBL" id="BIFS01000002">
    <property type="protein sequence ID" value="GCE23736.1"/>
    <property type="molecule type" value="Genomic_DNA"/>
</dbReference>
<proteinExistence type="predicted"/>
<dbReference type="Proteomes" id="UP000287188">
    <property type="component" value="Unassembled WGS sequence"/>
</dbReference>
<evidence type="ECO:0000313" key="2">
    <source>
        <dbReference type="EMBL" id="GCE23736.1"/>
    </source>
</evidence>
<sequence>MSKTYESPGWRTFLETVIADPTERQRIARTLGINQISLTRWAAGTSNPRLKHLYALLDALPNQRERLIEMIAEEFPEFRTEVAIIEEMPQEIPAVFYAKILEAYNQLTTNLRATTIRALVLQQMLSHLDAQQNGMVIFANQCTQPSCPGQKVRSLRILDGRGNPPWHAIDNNVRFFGLESQIGYAVQVKRPLVIHKQNIKNLWYPIHYDKLAESVVAYPLIRANQVAGCLTLISPKPQHFSETHMSLIHNYADLFMLSFEAADFYDFDQVALGIMPPRMYRRRSWINLMPEQPD</sequence>
<dbReference type="InterPro" id="IPR003018">
    <property type="entry name" value="GAF"/>
</dbReference>
<keyword evidence="3" id="KW-1185">Reference proteome</keyword>
<evidence type="ECO:0000259" key="1">
    <source>
        <dbReference type="Pfam" id="PF01590"/>
    </source>
</evidence>
<dbReference type="Gene3D" id="3.30.450.40">
    <property type="match status" value="1"/>
</dbReference>
<feature type="domain" description="GAF" evidence="1">
    <location>
        <begin position="172"/>
        <end position="256"/>
    </location>
</feature>
<protein>
    <recommendedName>
        <fullName evidence="1">GAF domain-containing protein</fullName>
    </recommendedName>
</protein>
<dbReference type="AlphaFoldDB" id="A0A402AXB0"/>
<dbReference type="OrthoDB" id="156291at2"/>